<accession>A0A8B7ZYC7</accession>
<keyword evidence="3" id="KW-1133">Transmembrane helix</keyword>
<dbReference type="AlphaFoldDB" id="A0A8B7ZYC7"/>
<feature type="region of interest" description="Disordered" evidence="2">
    <location>
        <begin position="236"/>
        <end position="262"/>
    </location>
</feature>
<sequence>MPPYAPSGPYSIVCCFGLLIVGCLSLNDQEFDDKGDDESQWECMLGPEDEGRATFYIGGEEHKVCRRGQFFNFTSDPDAPERDRCTACPLHTHYMDHKNHCLKCRRCRPNCSENEREVLSCTRTRNRICKPRTSTPRIPSTETTTLKATSGAGINSKGHETSSTSSNSTNQLCPTCTTNSINLSETGVRLTEWLPYVIALLIVCVLLVAAVLYLMRDRVDLTRRIGRMEQINRGNFDAVPQDPENQRPFFAGREINDEDERV</sequence>
<feature type="compositionally biased region" description="Low complexity" evidence="2">
    <location>
        <begin position="161"/>
        <end position="170"/>
    </location>
</feature>
<evidence type="ECO:0000313" key="7">
    <source>
        <dbReference type="RefSeq" id="XP_022108571.1"/>
    </source>
</evidence>
<comment type="caution">
    <text evidence="1">Lacks conserved residue(s) required for the propagation of feature annotation.</text>
</comment>
<evidence type="ECO:0000256" key="4">
    <source>
        <dbReference type="SAM" id="SignalP"/>
    </source>
</evidence>
<keyword evidence="3" id="KW-0472">Membrane</keyword>
<organism evidence="6 7">
    <name type="scientific">Acanthaster planci</name>
    <name type="common">Crown-of-thorns starfish</name>
    <dbReference type="NCBI Taxonomy" id="133434"/>
    <lineage>
        <taxon>Eukaryota</taxon>
        <taxon>Metazoa</taxon>
        <taxon>Echinodermata</taxon>
        <taxon>Eleutherozoa</taxon>
        <taxon>Asterozoa</taxon>
        <taxon>Asteroidea</taxon>
        <taxon>Valvatacea</taxon>
        <taxon>Valvatida</taxon>
        <taxon>Acanthasteridae</taxon>
        <taxon>Acanthaster</taxon>
    </lineage>
</organism>
<keyword evidence="4" id="KW-0732">Signal</keyword>
<evidence type="ECO:0000259" key="5">
    <source>
        <dbReference type="PROSITE" id="PS50050"/>
    </source>
</evidence>
<protein>
    <submittedName>
        <fullName evidence="7">Uncharacterized protein LOC110988919 isoform X1</fullName>
    </submittedName>
</protein>
<feature type="compositionally biased region" description="Polar residues" evidence="2">
    <location>
        <begin position="132"/>
        <end position="148"/>
    </location>
</feature>
<feature type="signal peptide" evidence="4">
    <location>
        <begin position="1"/>
        <end position="25"/>
    </location>
</feature>
<dbReference type="Proteomes" id="UP000694845">
    <property type="component" value="Unplaced"/>
</dbReference>
<evidence type="ECO:0000256" key="3">
    <source>
        <dbReference type="SAM" id="Phobius"/>
    </source>
</evidence>
<evidence type="ECO:0000256" key="1">
    <source>
        <dbReference type="PROSITE-ProRule" id="PRU00206"/>
    </source>
</evidence>
<name>A0A8B7ZYC7_ACAPL</name>
<proteinExistence type="predicted"/>
<dbReference type="PROSITE" id="PS50050">
    <property type="entry name" value="TNFR_NGFR_2"/>
    <property type="match status" value="1"/>
</dbReference>
<dbReference type="GeneID" id="110988919"/>
<feature type="domain" description="TNFR-Cys" evidence="5">
    <location>
        <begin position="87"/>
        <end position="129"/>
    </location>
</feature>
<dbReference type="KEGG" id="aplc:110988919"/>
<feature type="chain" id="PRO_5034035180" evidence="4">
    <location>
        <begin position="26"/>
        <end position="262"/>
    </location>
</feature>
<dbReference type="SMART" id="SM00208">
    <property type="entry name" value="TNFR"/>
    <property type="match status" value="1"/>
</dbReference>
<dbReference type="InterPro" id="IPR001368">
    <property type="entry name" value="TNFR/NGFR_Cys_rich_reg"/>
</dbReference>
<feature type="disulfide bond" evidence="1">
    <location>
        <begin position="111"/>
        <end position="129"/>
    </location>
</feature>
<dbReference type="OrthoDB" id="9408020at2759"/>
<feature type="transmembrane region" description="Helical" evidence="3">
    <location>
        <begin position="193"/>
        <end position="215"/>
    </location>
</feature>
<keyword evidence="3" id="KW-0812">Transmembrane</keyword>
<gene>
    <name evidence="7" type="primary">LOC110988919</name>
</gene>
<evidence type="ECO:0000313" key="6">
    <source>
        <dbReference type="Proteomes" id="UP000694845"/>
    </source>
</evidence>
<keyword evidence="6" id="KW-1185">Reference proteome</keyword>
<feature type="region of interest" description="Disordered" evidence="2">
    <location>
        <begin position="132"/>
        <end position="170"/>
    </location>
</feature>
<feature type="repeat" description="TNFR-Cys" evidence="1">
    <location>
        <begin position="87"/>
        <end position="129"/>
    </location>
</feature>
<reference evidence="7" key="1">
    <citation type="submission" date="2025-08" db="UniProtKB">
        <authorList>
            <consortium name="RefSeq"/>
        </authorList>
    </citation>
    <scope>IDENTIFICATION</scope>
</reference>
<keyword evidence="1" id="KW-1015">Disulfide bond</keyword>
<dbReference type="RefSeq" id="XP_022108571.1">
    <property type="nucleotide sequence ID" value="XM_022252879.1"/>
</dbReference>
<dbReference type="PROSITE" id="PS00652">
    <property type="entry name" value="TNFR_NGFR_1"/>
    <property type="match status" value="1"/>
</dbReference>
<dbReference type="Gene3D" id="2.10.50.10">
    <property type="entry name" value="Tumor Necrosis Factor Receptor, subunit A, domain 2"/>
    <property type="match status" value="1"/>
</dbReference>
<evidence type="ECO:0000256" key="2">
    <source>
        <dbReference type="SAM" id="MobiDB-lite"/>
    </source>
</evidence>